<proteinExistence type="predicted"/>
<comment type="caution">
    <text evidence="1">The sequence shown here is derived from an EMBL/GenBank/DDBJ whole genome shotgun (WGS) entry which is preliminary data.</text>
</comment>
<name>A0A0F9MA82_9ZZZZ</name>
<organism evidence="1">
    <name type="scientific">marine sediment metagenome</name>
    <dbReference type="NCBI Taxonomy" id="412755"/>
    <lineage>
        <taxon>unclassified sequences</taxon>
        <taxon>metagenomes</taxon>
        <taxon>ecological metagenomes</taxon>
    </lineage>
</organism>
<reference evidence="1" key="1">
    <citation type="journal article" date="2015" name="Nature">
        <title>Complex archaea that bridge the gap between prokaryotes and eukaryotes.</title>
        <authorList>
            <person name="Spang A."/>
            <person name="Saw J.H."/>
            <person name="Jorgensen S.L."/>
            <person name="Zaremba-Niedzwiedzka K."/>
            <person name="Martijn J."/>
            <person name="Lind A.E."/>
            <person name="van Eijk R."/>
            <person name="Schleper C."/>
            <person name="Guy L."/>
            <person name="Ettema T.J."/>
        </authorList>
    </citation>
    <scope>NUCLEOTIDE SEQUENCE</scope>
</reference>
<protein>
    <submittedName>
        <fullName evidence="1">Uncharacterized protein</fullName>
    </submittedName>
</protein>
<sequence>MKVTVNKKDLPYPKPIRWQDLPGGTVVKFNTGFIGMVYEGAGLGYEKKEKGVVLLEWVSVPTIGFGILTVKITEVLGTLTEIIVEEK</sequence>
<evidence type="ECO:0000313" key="1">
    <source>
        <dbReference type="EMBL" id="KKM73595.1"/>
    </source>
</evidence>
<gene>
    <name evidence="1" type="ORF">LCGC14_1408800</name>
</gene>
<accession>A0A0F9MA82</accession>
<dbReference type="EMBL" id="LAZR01009278">
    <property type="protein sequence ID" value="KKM73595.1"/>
    <property type="molecule type" value="Genomic_DNA"/>
</dbReference>
<dbReference type="AlphaFoldDB" id="A0A0F9MA82"/>